<dbReference type="Proteomes" id="UP000034036">
    <property type="component" value="Unassembled WGS sequence"/>
</dbReference>
<comment type="caution">
    <text evidence="2">The sequence shown here is derived from an EMBL/GenBank/DDBJ whole genome shotgun (WGS) entry which is preliminary data.</text>
</comment>
<evidence type="ECO:0000313" key="2">
    <source>
        <dbReference type="EMBL" id="KKS45774.1"/>
    </source>
</evidence>
<proteinExistence type="predicted"/>
<feature type="transmembrane region" description="Helical" evidence="1">
    <location>
        <begin position="7"/>
        <end position="29"/>
    </location>
</feature>
<protein>
    <submittedName>
        <fullName evidence="2">Uncharacterized protein</fullName>
    </submittedName>
</protein>
<dbReference type="AlphaFoldDB" id="A0A0G0ZAU9"/>
<dbReference type="EMBL" id="LCDF01000040">
    <property type="protein sequence ID" value="KKS45774.1"/>
    <property type="molecule type" value="Genomic_DNA"/>
</dbReference>
<accession>A0A0G0ZAU9</accession>
<dbReference type="STRING" id="1618659.UV11_C0040G0002"/>
<keyword evidence="1" id="KW-1133">Transmembrane helix</keyword>
<name>A0A0G0ZAU9_9BACT</name>
<keyword evidence="1" id="KW-0812">Transmembrane</keyword>
<evidence type="ECO:0000256" key="1">
    <source>
        <dbReference type="SAM" id="Phobius"/>
    </source>
</evidence>
<gene>
    <name evidence="2" type="ORF">UV11_C0040G0002</name>
</gene>
<reference evidence="2 3" key="1">
    <citation type="journal article" date="2015" name="Nature">
        <title>rRNA introns, odd ribosomes, and small enigmatic genomes across a large radiation of phyla.</title>
        <authorList>
            <person name="Brown C.T."/>
            <person name="Hug L.A."/>
            <person name="Thomas B.C."/>
            <person name="Sharon I."/>
            <person name="Castelle C.J."/>
            <person name="Singh A."/>
            <person name="Wilkins M.J."/>
            <person name="Williams K.H."/>
            <person name="Banfield J.F."/>
        </authorList>
    </citation>
    <scope>NUCLEOTIDE SEQUENCE [LARGE SCALE GENOMIC DNA]</scope>
</reference>
<sequence length="102" mass="11331">MNEDNKANIITVALIILLIVGGYFGYFYYAKNDNGQVIATQGGEDPGLSSMEIRALLNILEQTELEIELFNDKLFRDLTSGIPLESLPEVESGRPNPFLPLK</sequence>
<evidence type="ECO:0000313" key="3">
    <source>
        <dbReference type="Proteomes" id="UP000034036"/>
    </source>
</evidence>
<organism evidence="2 3">
    <name type="scientific">Candidatus Giovannonibacteria bacterium GW2011_GWF2_42_19</name>
    <dbReference type="NCBI Taxonomy" id="1618659"/>
    <lineage>
        <taxon>Bacteria</taxon>
        <taxon>Candidatus Giovannoniibacteriota</taxon>
    </lineage>
</organism>
<keyword evidence="1" id="KW-0472">Membrane</keyword>